<keyword evidence="4" id="KW-1185">Reference proteome</keyword>
<feature type="signal peptide" evidence="1">
    <location>
        <begin position="1"/>
        <end position="26"/>
    </location>
</feature>
<dbReference type="Gene3D" id="3.40.50.1110">
    <property type="entry name" value="SGNH hydrolase"/>
    <property type="match status" value="1"/>
</dbReference>
<dbReference type="EMBL" id="JBHTMP010000015">
    <property type="protein sequence ID" value="MFD1321867.1"/>
    <property type="molecule type" value="Genomic_DNA"/>
</dbReference>
<keyword evidence="3" id="KW-0378">Hydrolase</keyword>
<dbReference type="InterPro" id="IPR013783">
    <property type="entry name" value="Ig-like_fold"/>
</dbReference>
<dbReference type="Pfam" id="PF13472">
    <property type="entry name" value="Lipase_GDSL_2"/>
    <property type="match status" value="1"/>
</dbReference>
<dbReference type="InterPro" id="IPR013830">
    <property type="entry name" value="SGNH_hydro"/>
</dbReference>
<proteinExistence type="predicted"/>
<dbReference type="GO" id="GO:0016787">
    <property type="term" value="F:hydrolase activity"/>
    <property type="evidence" value="ECO:0007669"/>
    <property type="project" value="UniProtKB-KW"/>
</dbReference>
<keyword evidence="1" id="KW-0732">Signal</keyword>
<dbReference type="PANTHER" id="PTHR30383">
    <property type="entry name" value="THIOESTERASE 1/PROTEASE 1/LYSOPHOSPHOLIPASE L1"/>
    <property type="match status" value="1"/>
</dbReference>
<sequence>MRLPALTTVATLLAAGVLAIPGTATAQSTPNPATKIMVTGDSITQGSAGDYTWRHRLWKHLTANSVDVDMVGPNKKLYDNVHSTGGNLVESDAYADPAFDQDHNAKWGRFLGSHAGYPTGAADLINGDVLVYQPDYLIAALGINDLFWFSTRSPTAVANDMATLISNARAAKPDVRILLVAIPPTKAALDDVVLAGRVSEYNQRLATLAASSSTVTSPIAYAAPPADYQPDYLATVHDSYDGTHPNARGELRIAAAVADVLSTGFALGPPFSLTLTGVPVGPTIGFALRCTPGDGKATLDWDETPGATGYWYQRRVAGGQWEAQVYQLTLADRPLENPWLYNGVTYEYRLQAAKMYDKGIYSNVCSVTPSA</sequence>
<reference evidence="4" key="1">
    <citation type="journal article" date="2019" name="Int. J. Syst. Evol. Microbiol.">
        <title>The Global Catalogue of Microorganisms (GCM) 10K type strain sequencing project: providing services to taxonomists for standard genome sequencing and annotation.</title>
        <authorList>
            <consortium name="The Broad Institute Genomics Platform"/>
            <consortium name="The Broad Institute Genome Sequencing Center for Infectious Disease"/>
            <person name="Wu L."/>
            <person name="Ma J."/>
        </authorList>
    </citation>
    <scope>NUCLEOTIDE SEQUENCE [LARGE SCALE GENOMIC DNA]</scope>
    <source>
        <strain evidence="4">JCM 31037</strain>
    </source>
</reference>
<dbReference type="Gene3D" id="2.60.40.10">
    <property type="entry name" value="Immunoglobulins"/>
    <property type="match status" value="1"/>
</dbReference>
<gene>
    <name evidence="3" type="ORF">ACFQ4H_12270</name>
</gene>
<dbReference type="InterPro" id="IPR036514">
    <property type="entry name" value="SGNH_hydro_sf"/>
</dbReference>
<organism evidence="3 4">
    <name type="scientific">Micromonospora sonneratiae</name>
    <dbReference type="NCBI Taxonomy" id="1184706"/>
    <lineage>
        <taxon>Bacteria</taxon>
        <taxon>Bacillati</taxon>
        <taxon>Actinomycetota</taxon>
        <taxon>Actinomycetes</taxon>
        <taxon>Micromonosporales</taxon>
        <taxon>Micromonosporaceae</taxon>
        <taxon>Micromonospora</taxon>
    </lineage>
</organism>
<feature type="chain" id="PRO_5047383612" evidence="1">
    <location>
        <begin position="27"/>
        <end position="371"/>
    </location>
</feature>
<feature type="domain" description="SGNH hydrolase-type esterase" evidence="2">
    <location>
        <begin position="40"/>
        <end position="249"/>
    </location>
</feature>
<dbReference type="SUPFAM" id="SSF49265">
    <property type="entry name" value="Fibronectin type III"/>
    <property type="match status" value="1"/>
</dbReference>
<dbReference type="PANTHER" id="PTHR30383:SF5">
    <property type="entry name" value="SGNH HYDROLASE-TYPE ESTERASE DOMAIN-CONTAINING PROTEIN"/>
    <property type="match status" value="1"/>
</dbReference>
<dbReference type="InterPro" id="IPR051532">
    <property type="entry name" value="Ester_Hydrolysis_Enzymes"/>
</dbReference>
<dbReference type="RefSeq" id="WP_377570221.1">
    <property type="nucleotide sequence ID" value="NZ_JBHTMP010000015.1"/>
</dbReference>
<evidence type="ECO:0000313" key="4">
    <source>
        <dbReference type="Proteomes" id="UP001597260"/>
    </source>
</evidence>
<evidence type="ECO:0000313" key="3">
    <source>
        <dbReference type="EMBL" id="MFD1321867.1"/>
    </source>
</evidence>
<evidence type="ECO:0000259" key="2">
    <source>
        <dbReference type="Pfam" id="PF13472"/>
    </source>
</evidence>
<protein>
    <submittedName>
        <fullName evidence="3">SGNH/GDSL hydrolase family protein</fullName>
    </submittedName>
</protein>
<comment type="caution">
    <text evidence="3">The sequence shown here is derived from an EMBL/GenBank/DDBJ whole genome shotgun (WGS) entry which is preliminary data.</text>
</comment>
<dbReference type="SUPFAM" id="SSF52266">
    <property type="entry name" value="SGNH hydrolase"/>
    <property type="match status" value="1"/>
</dbReference>
<accession>A0ABW3YBN5</accession>
<evidence type="ECO:0000256" key="1">
    <source>
        <dbReference type="SAM" id="SignalP"/>
    </source>
</evidence>
<name>A0ABW3YBN5_9ACTN</name>
<dbReference type="Proteomes" id="UP001597260">
    <property type="component" value="Unassembled WGS sequence"/>
</dbReference>
<dbReference type="InterPro" id="IPR036116">
    <property type="entry name" value="FN3_sf"/>
</dbReference>